<dbReference type="PANTHER" id="PTHR39624">
    <property type="entry name" value="PROTEIN INVOLVED IN RIMO-MEDIATED BETA-METHYLTHIOLATION OF RIBOSOMAL PROTEIN S12 YCAO"/>
    <property type="match status" value="1"/>
</dbReference>
<dbReference type="OrthoDB" id="9791538at2"/>
<dbReference type="AlphaFoldDB" id="A0A4Z0Q8B4"/>
<name>A0A4Z0Q8B4_9BACT</name>
<evidence type="ECO:0000313" key="3">
    <source>
        <dbReference type="Proteomes" id="UP000297549"/>
    </source>
</evidence>
<evidence type="ECO:0000256" key="1">
    <source>
        <dbReference type="SAM" id="MobiDB-lite"/>
    </source>
</evidence>
<organism evidence="2 3">
    <name type="scientific">Hymenobacter aquaticus</name>
    <dbReference type="NCBI Taxonomy" id="1867101"/>
    <lineage>
        <taxon>Bacteria</taxon>
        <taxon>Pseudomonadati</taxon>
        <taxon>Bacteroidota</taxon>
        <taxon>Cytophagia</taxon>
        <taxon>Cytophagales</taxon>
        <taxon>Hymenobacteraceae</taxon>
        <taxon>Hymenobacter</taxon>
    </lineage>
</organism>
<feature type="region of interest" description="Disordered" evidence="1">
    <location>
        <begin position="1"/>
        <end position="40"/>
    </location>
</feature>
<dbReference type="PANTHER" id="PTHR39624:SF2">
    <property type="entry name" value="OSMC-LIKE PROTEIN"/>
    <property type="match status" value="1"/>
</dbReference>
<dbReference type="EMBL" id="SRLC01000001">
    <property type="protein sequence ID" value="TGE25914.1"/>
    <property type="molecule type" value="Genomic_DNA"/>
</dbReference>
<accession>A0A4Z0Q8B4</accession>
<keyword evidence="3" id="KW-1185">Reference proteome</keyword>
<protein>
    <submittedName>
        <fullName evidence="2">OsmC family peroxiredoxin</fullName>
    </submittedName>
</protein>
<proteinExistence type="predicted"/>
<dbReference type="SUPFAM" id="SSF82784">
    <property type="entry name" value="OsmC-like"/>
    <property type="match status" value="1"/>
</dbReference>
<dbReference type="Proteomes" id="UP000297549">
    <property type="component" value="Unassembled WGS sequence"/>
</dbReference>
<dbReference type="InterPro" id="IPR036102">
    <property type="entry name" value="OsmC/Ohrsf"/>
</dbReference>
<dbReference type="InterPro" id="IPR003718">
    <property type="entry name" value="OsmC/Ohr_fam"/>
</dbReference>
<gene>
    <name evidence="2" type="ORF">E5K00_12205</name>
</gene>
<comment type="caution">
    <text evidence="2">The sequence shown here is derived from an EMBL/GenBank/DDBJ whole genome shotgun (WGS) entry which is preliminary data.</text>
</comment>
<evidence type="ECO:0000313" key="2">
    <source>
        <dbReference type="EMBL" id="TGE25914.1"/>
    </source>
</evidence>
<dbReference type="Pfam" id="PF02566">
    <property type="entry name" value="OsmC"/>
    <property type="match status" value="1"/>
</dbReference>
<dbReference type="Gene3D" id="3.30.300.20">
    <property type="match status" value="1"/>
</dbReference>
<reference evidence="2 3" key="1">
    <citation type="submission" date="2019-04" db="EMBL/GenBank/DDBJ databases">
        <authorList>
            <person name="Feng G."/>
            <person name="Zhang J."/>
            <person name="Zhu H."/>
        </authorList>
    </citation>
    <scope>NUCLEOTIDE SEQUENCE [LARGE SCALE GENOMIC DNA]</scope>
    <source>
        <strain evidence="2 3">JCM 31653</strain>
    </source>
</reference>
<dbReference type="RefSeq" id="WP_135463491.1">
    <property type="nucleotide sequence ID" value="NZ_SRLC01000001.1"/>
</dbReference>
<dbReference type="InterPro" id="IPR015946">
    <property type="entry name" value="KH_dom-like_a/b"/>
</dbReference>
<sequence>MPTLRGQIGTEPYRTRITSDGGHELLADEPLDEGGHNLGPTPGELLAASLSACTCITVRMYADRKQWPLTGLEAHVTFERTATHVVPQLHCELHLQGALTDEQRQRLLKIAELCPIHKTLMGAVPITTQLG</sequence>